<dbReference type="PANTHER" id="PTHR48094">
    <property type="entry name" value="PROTEIN/NUCLEIC ACID DEGLYCASE DJ-1-RELATED"/>
    <property type="match status" value="1"/>
</dbReference>
<comment type="similarity">
    <text evidence="3">Belongs to the peptidase C56 family. HSP31-like subfamily.</text>
</comment>
<comment type="caution">
    <text evidence="5">The sequence shown here is derived from an EMBL/GenBank/DDBJ whole genome shotgun (WGS) entry which is preliminary data.</text>
</comment>
<dbReference type="InterPro" id="IPR029062">
    <property type="entry name" value="Class_I_gatase-like"/>
</dbReference>
<reference evidence="5 6" key="1">
    <citation type="submission" date="2019-03" db="EMBL/GenBank/DDBJ databases">
        <title>Genomic Encyclopedia of Type Strains, Phase IV (KMG-IV): sequencing the most valuable type-strain genomes for metagenomic binning, comparative biology and taxonomic classification.</title>
        <authorList>
            <person name="Goeker M."/>
        </authorList>
    </citation>
    <scope>NUCLEOTIDE SEQUENCE [LARGE SCALE GENOMIC DNA]</scope>
    <source>
        <strain evidence="5 6">DSM 18792</strain>
    </source>
</reference>
<evidence type="ECO:0000313" key="6">
    <source>
        <dbReference type="Proteomes" id="UP000295455"/>
    </source>
</evidence>
<dbReference type="PANTHER" id="PTHR48094:SF11">
    <property type="entry name" value="GLUTATHIONE-INDEPENDENT GLYOXALASE HSP31-RELATED"/>
    <property type="match status" value="1"/>
</dbReference>
<accession>A0A4R1RMZ3</accession>
<keyword evidence="2" id="KW-0456">Lyase</keyword>
<protein>
    <submittedName>
        <fullName evidence="5">Putative intracellular protease/amidase</fullName>
    </submittedName>
</protein>
<dbReference type="OrthoDB" id="9792284at2"/>
<keyword evidence="6" id="KW-1185">Reference proteome</keyword>
<dbReference type="GO" id="GO:0019243">
    <property type="term" value="P:methylglyoxal catabolic process to D-lactate via S-lactoyl-glutathione"/>
    <property type="evidence" value="ECO:0007669"/>
    <property type="project" value="TreeGrafter"/>
</dbReference>
<feature type="domain" description="DJ-1/PfpI" evidence="4">
    <location>
        <begin position="27"/>
        <end position="216"/>
    </location>
</feature>
<dbReference type="Pfam" id="PF01965">
    <property type="entry name" value="DJ-1_PfpI"/>
    <property type="match status" value="1"/>
</dbReference>
<dbReference type="Gene3D" id="3.40.50.880">
    <property type="match status" value="1"/>
</dbReference>
<evidence type="ECO:0000256" key="2">
    <source>
        <dbReference type="ARBA" id="ARBA00023239"/>
    </source>
</evidence>
<evidence type="ECO:0000256" key="3">
    <source>
        <dbReference type="ARBA" id="ARBA00038493"/>
    </source>
</evidence>
<evidence type="ECO:0000313" key="5">
    <source>
        <dbReference type="EMBL" id="TCL67489.1"/>
    </source>
</evidence>
<evidence type="ECO:0000256" key="1">
    <source>
        <dbReference type="ARBA" id="ARBA00023016"/>
    </source>
</evidence>
<dbReference type="CDD" id="cd03141">
    <property type="entry name" value="GATase1_Hsp31_like"/>
    <property type="match status" value="1"/>
</dbReference>
<dbReference type="RefSeq" id="WP_132215091.1">
    <property type="nucleotide sequence ID" value="NZ_OX156936.1"/>
</dbReference>
<dbReference type="GO" id="GO:0008233">
    <property type="term" value="F:peptidase activity"/>
    <property type="evidence" value="ECO:0007669"/>
    <property type="project" value="UniProtKB-KW"/>
</dbReference>
<dbReference type="Proteomes" id="UP000295455">
    <property type="component" value="Unassembled WGS sequence"/>
</dbReference>
<keyword evidence="5" id="KW-0645">Protease</keyword>
<evidence type="ECO:0000259" key="4">
    <source>
        <dbReference type="Pfam" id="PF01965"/>
    </source>
</evidence>
<dbReference type="GO" id="GO:0006508">
    <property type="term" value="P:proteolysis"/>
    <property type="evidence" value="ECO:0007669"/>
    <property type="project" value="UniProtKB-KW"/>
</dbReference>
<keyword evidence="1" id="KW-0346">Stress response</keyword>
<dbReference type="AlphaFoldDB" id="A0A4R1RMZ3"/>
<dbReference type="SUPFAM" id="SSF52317">
    <property type="entry name" value="Class I glutamine amidotransferase-like"/>
    <property type="match status" value="1"/>
</dbReference>
<name>A0A4R1RMZ3_9FLAO</name>
<proteinExistence type="inferred from homology"/>
<dbReference type="EMBL" id="SLUP01000002">
    <property type="protein sequence ID" value="TCL67489.1"/>
    <property type="molecule type" value="Genomic_DNA"/>
</dbReference>
<sequence length="228" mass="25071">MKNILIIVTSHCNLFNTDNKTGLWIGEFTEPYYEFIDAGFKITIASPKGGDPPIDNLSQLTENITASNRRYQDDLQAQQALMNSLRLDAITGFDYDAIFLPGGHGPMFDLASNETCASLILEFIKSKKPIAAVCHGPAALLKAAHLDKKILSGKRITAFSNMEEKLAMRSDNIPYYLEDKLKELGADYCSSPIPFIPHVERDGLLITGQNPLSAGPTAKALIKVLQKN</sequence>
<gene>
    <name evidence="5" type="ORF">EV196_10245</name>
</gene>
<dbReference type="GO" id="GO:0005737">
    <property type="term" value="C:cytoplasm"/>
    <property type="evidence" value="ECO:0007669"/>
    <property type="project" value="TreeGrafter"/>
</dbReference>
<dbReference type="InterPro" id="IPR050325">
    <property type="entry name" value="Prot/Nucl_acid_deglycase"/>
</dbReference>
<keyword evidence="5" id="KW-0378">Hydrolase</keyword>
<organism evidence="5 6">
    <name type="scientific">Mariniflexile fucanivorans</name>
    <dbReference type="NCBI Taxonomy" id="264023"/>
    <lineage>
        <taxon>Bacteria</taxon>
        <taxon>Pseudomonadati</taxon>
        <taxon>Bacteroidota</taxon>
        <taxon>Flavobacteriia</taxon>
        <taxon>Flavobacteriales</taxon>
        <taxon>Flavobacteriaceae</taxon>
        <taxon>Mariniflexile</taxon>
    </lineage>
</organism>
<dbReference type="GO" id="GO:0019172">
    <property type="term" value="F:glyoxalase III activity"/>
    <property type="evidence" value="ECO:0007669"/>
    <property type="project" value="TreeGrafter"/>
</dbReference>
<dbReference type="InterPro" id="IPR002818">
    <property type="entry name" value="DJ-1/PfpI"/>
</dbReference>